<gene>
    <name evidence="14" type="ORF">CCR87_02340</name>
</gene>
<evidence type="ECO:0000256" key="7">
    <source>
        <dbReference type="ARBA" id="ARBA00022692"/>
    </source>
</evidence>
<evidence type="ECO:0000256" key="13">
    <source>
        <dbReference type="RuleBase" id="RU362101"/>
    </source>
</evidence>
<evidence type="ECO:0000256" key="6">
    <source>
        <dbReference type="ARBA" id="ARBA00022596"/>
    </source>
</evidence>
<comment type="subcellular location">
    <subcellularLocation>
        <location evidence="2 13">Cell membrane</location>
        <topology evidence="2 13">Multi-pass membrane protein</topology>
    </subcellularLocation>
</comment>
<feature type="transmembrane region" description="Helical" evidence="13">
    <location>
        <begin position="62"/>
        <end position="84"/>
    </location>
</feature>
<keyword evidence="6" id="KW-0533">Nickel</keyword>
<evidence type="ECO:0000256" key="11">
    <source>
        <dbReference type="ARBA" id="ARBA00023136"/>
    </source>
</evidence>
<name>A0A934TIP8_9RHOB</name>
<dbReference type="PANTHER" id="PTHR40659:SF1">
    <property type="entry name" value="NICKEL_COBALT EFFLUX SYSTEM RCNA"/>
    <property type="match status" value="1"/>
</dbReference>
<dbReference type="Pfam" id="PF03824">
    <property type="entry name" value="NicO"/>
    <property type="match status" value="1"/>
</dbReference>
<reference evidence="14" key="2">
    <citation type="journal article" date="2020" name="Microorganisms">
        <title>Osmotic Adaptation and Compatible Solute Biosynthesis of Phototrophic Bacteria as Revealed from Genome Analyses.</title>
        <authorList>
            <person name="Imhoff J.F."/>
            <person name="Rahn T."/>
            <person name="Kunzel S."/>
            <person name="Keller A."/>
            <person name="Neulinger S.C."/>
        </authorList>
    </citation>
    <scope>NUCLEOTIDE SEQUENCE</scope>
    <source>
        <strain evidence="14">LMG 28126</strain>
    </source>
</reference>
<proteinExistence type="inferred from homology"/>
<feature type="transmembrane region" description="Helical" evidence="13">
    <location>
        <begin position="208"/>
        <end position="234"/>
    </location>
</feature>
<dbReference type="EMBL" id="NHSD01000108">
    <property type="protein sequence ID" value="MBK5926201.1"/>
    <property type="molecule type" value="Genomic_DNA"/>
</dbReference>
<feature type="transmembrane region" description="Helical" evidence="13">
    <location>
        <begin position="255"/>
        <end position="272"/>
    </location>
</feature>
<feature type="transmembrane region" description="Helical" evidence="13">
    <location>
        <begin position="104"/>
        <end position="123"/>
    </location>
</feature>
<keyword evidence="12" id="KW-0170">Cobalt</keyword>
<sequence>MEGQRTAQAAMAGALRSLRAGEAGALAGLLGLAFTYGVLHAVGPGHGKLLIGGYGAATQVPLGRLAAIGLLASLGQATVAVVLVHGGIAVLDWGRADVVGLGEGALTTASTAAIGAIGLWLAWRGARGLARLLPRPVPALRPAPQGAATGHDPAACASCGHRHGPDPAEVARLTGWREGAALIGAIAIRPCTGALFLLVLTWRMDITAAGIAGAYVMGLGTALVTVAVAGLSVLARDGARMWAGRLGGLRPLGPMLELGVGLLVVLAAVQALRLGL</sequence>
<keyword evidence="4 13" id="KW-0813">Transport</keyword>
<dbReference type="Proteomes" id="UP000706333">
    <property type="component" value="Unassembled WGS sequence"/>
</dbReference>
<dbReference type="GO" id="GO:0006824">
    <property type="term" value="P:cobalt ion transport"/>
    <property type="evidence" value="ECO:0007669"/>
    <property type="project" value="UniProtKB-KW"/>
</dbReference>
<accession>A0A934TIP8</accession>
<feature type="transmembrane region" description="Helical" evidence="13">
    <location>
        <begin position="180"/>
        <end position="202"/>
    </location>
</feature>
<evidence type="ECO:0000256" key="5">
    <source>
        <dbReference type="ARBA" id="ARBA00022475"/>
    </source>
</evidence>
<evidence type="ECO:0000256" key="4">
    <source>
        <dbReference type="ARBA" id="ARBA00022448"/>
    </source>
</evidence>
<evidence type="ECO:0000256" key="2">
    <source>
        <dbReference type="ARBA" id="ARBA00004651"/>
    </source>
</evidence>
<comment type="similarity">
    <text evidence="13">Belongs to the NiCoT transporter (TC 2.A.52) family.</text>
</comment>
<dbReference type="GO" id="GO:0005886">
    <property type="term" value="C:plasma membrane"/>
    <property type="evidence" value="ECO:0007669"/>
    <property type="project" value="UniProtKB-SubCell"/>
</dbReference>
<dbReference type="InterPro" id="IPR051224">
    <property type="entry name" value="NiCoT_RcnA"/>
</dbReference>
<feature type="transmembrane region" description="Helical" evidence="13">
    <location>
        <begin position="23"/>
        <end position="42"/>
    </location>
</feature>
<dbReference type="AlphaFoldDB" id="A0A934TIP8"/>
<evidence type="ECO:0000313" key="15">
    <source>
        <dbReference type="Proteomes" id="UP000706333"/>
    </source>
</evidence>
<evidence type="ECO:0000256" key="1">
    <source>
        <dbReference type="ARBA" id="ARBA00002510"/>
    </source>
</evidence>
<evidence type="ECO:0000256" key="8">
    <source>
        <dbReference type="ARBA" id="ARBA00022989"/>
    </source>
</evidence>
<evidence type="ECO:0000256" key="9">
    <source>
        <dbReference type="ARBA" id="ARBA00023065"/>
    </source>
</evidence>
<comment type="function">
    <text evidence="1">Efflux system for nickel and cobalt.</text>
</comment>
<keyword evidence="11 13" id="KW-0472">Membrane</keyword>
<dbReference type="PANTHER" id="PTHR40659">
    <property type="entry name" value="NICKEL/COBALT EFFLUX SYSTEM RCNA"/>
    <property type="match status" value="1"/>
</dbReference>
<keyword evidence="5" id="KW-1003">Cell membrane</keyword>
<dbReference type="InterPro" id="IPR011541">
    <property type="entry name" value="Ni/Co_transpt_high_affinity"/>
</dbReference>
<reference evidence="14" key="1">
    <citation type="submission" date="2017-05" db="EMBL/GenBank/DDBJ databases">
        <authorList>
            <person name="Imhoff J.F."/>
            <person name="Rahn T."/>
            <person name="Kuenzel S."/>
            <person name="Neulinger S.C."/>
        </authorList>
    </citation>
    <scope>NUCLEOTIDE SEQUENCE</scope>
    <source>
        <strain evidence="14">LMG 28126</strain>
    </source>
</reference>
<protein>
    <recommendedName>
        <fullName evidence="13">Nickel/cobalt efflux system</fullName>
    </recommendedName>
</protein>
<keyword evidence="10" id="KW-0921">Nickel transport</keyword>
<evidence type="ECO:0000256" key="10">
    <source>
        <dbReference type="ARBA" id="ARBA00023112"/>
    </source>
</evidence>
<organism evidence="14 15">
    <name type="scientific">Rhodobaculum claviforme</name>
    <dbReference type="NCBI Taxonomy" id="1549854"/>
    <lineage>
        <taxon>Bacteria</taxon>
        <taxon>Pseudomonadati</taxon>
        <taxon>Pseudomonadota</taxon>
        <taxon>Alphaproteobacteria</taxon>
        <taxon>Rhodobacterales</taxon>
        <taxon>Paracoccaceae</taxon>
        <taxon>Rhodobaculum</taxon>
    </lineage>
</organism>
<evidence type="ECO:0000313" key="14">
    <source>
        <dbReference type="EMBL" id="MBK5926201.1"/>
    </source>
</evidence>
<keyword evidence="7 13" id="KW-0812">Transmembrane</keyword>
<comment type="caution">
    <text evidence="14">The sequence shown here is derived from an EMBL/GenBank/DDBJ whole genome shotgun (WGS) entry which is preliminary data.</text>
</comment>
<dbReference type="GO" id="GO:0015099">
    <property type="term" value="F:nickel cation transmembrane transporter activity"/>
    <property type="evidence" value="ECO:0007669"/>
    <property type="project" value="UniProtKB-UniRule"/>
</dbReference>
<dbReference type="GO" id="GO:0046583">
    <property type="term" value="F:monoatomic cation efflux transmembrane transporter activity"/>
    <property type="evidence" value="ECO:0007669"/>
    <property type="project" value="TreeGrafter"/>
</dbReference>
<keyword evidence="15" id="KW-1185">Reference proteome</keyword>
<dbReference type="GO" id="GO:0010045">
    <property type="term" value="P:response to nickel cation"/>
    <property type="evidence" value="ECO:0007669"/>
    <property type="project" value="TreeGrafter"/>
</dbReference>
<keyword evidence="8 13" id="KW-1133">Transmembrane helix</keyword>
<dbReference type="GO" id="GO:0032025">
    <property type="term" value="P:response to cobalt ion"/>
    <property type="evidence" value="ECO:0007669"/>
    <property type="project" value="TreeGrafter"/>
</dbReference>
<evidence type="ECO:0000256" key="3">
    <source>
        <dbReference type="ARBA" id="ARBA00022426"/>
    </source>
</evidence>
<keyword evidence="9" id="KW-0406">Ion transport</keyword>
<keyword evidence="3" id="KW-0171">Cobalt transport</keyword>
<evidence type="ECO:0000256" key="12">
    <source>
        <dbReference type="ARBA" id="ARBA00023285"/>
    </source>
</evidence>